<dbReference type="Pfam" id="PF01555">
    <property type="entry name" value="N6_N4_Mtase"/>
    <property type="match status" value="1"/>
</dbReference>
<sequence length="560" mass="65428">MSQIKEILNQYLLKVDEISKSNLNLDQKELIKEILRTIAQKEDATEEMLQNVYQLLIQRVKIGFTFDAAPTAKVDTIAYLKKNEELSFKLNDSNLEHTLIIGENYDALKNLLFIEGERERESVNARYDVIYIDPPYNTEHSLAEGNFIANDKDFIKNKKFIYRDKFSRNGWLNLMNERLLLAKQLLKNDGIILISINDHEHAYLKVLMDEVFGEENFICNLTWQNTTGSNDAKFIKTTFEYVLLYAKDINVVKINKKPADIHNKKFKLKDKHFDRRGLYYLTKLDNASHRWSKSLDYCFEYNKIKYYPGGSEKRWLDRKNGIRAEKDWTWMWEKDHLEWGIKNDYIVFDKNSIKVKSYQFVDNWDNLKSKTSLFENFVPNDKRVKNSVGTNEQKAIFGKKVFDHPKPVNLMVYLLNLHPNKNARVLDFFAGSGTTGHAVLELNKSDEGNRIFTLITNDENKIGKNITFERLYRINIGKGSNGENIDWINTNNPFNQNLNTYGVLYSNISLSKTNKVESLLNEIQKMLNDFNIKITISELNNIIPKLRSLLPISSKGEEDE</sequence>
<dbReference type="KEGG" id="mcou:NCTC10179_00689"/>
<dbReference type="InterPro" id="IPR002052">
    <property type="entry name" value="DNA_methylase_N6_adenine_CS"/>
</dbReference>
<dbReference type="OrthoDB" id="9800801at2"/>
<evidence type="ECO:0000256" key="1">
    <source>
        <dbReference type="ARBA" id="ARBA00006594"/>
    </source>
</evidence>
<comment type="similarity">
    <text evidence="1">Belongs to the N(4)/N(6)-methyltransferase family.</text>
</comment>
<keyword evidence="4" id="KW-0949">S-adenosyl-L-methionine</keyword>
<keyword evidence="2 6" id="KW-0489">Methyltransferase</keyword>
<accession>A0A449B7D9</accession>
<dbReference type="PROSITE" id="PS00092">
    <property type="entry name" value="N6_MTASE"/>
    <property type="match status" value="1"/>
</dbReference>
<keyword evidence="7" id="KW-1185">Reference proteome</keyword>
<organism evidence="6 7">
    <name type="scientific">Mycoplasmopsis columboralis</name>
    <dbReference type="NCBI Taxonomy" id="171282"/>
    <lineage>
        <taxon>Bacteria</taxon>
        <taxon>Bacillati</taxon>
        <taxon>Mycoplasmatota</taxon>
        <taxon>Mycoplasmoidales</taxon>
        <taxon>Metamycoplasmataceae</taxon>
        <taxon>Mycoplasmopsis</taxon>
    </lineage>
</organism>
<proteinExistence type="inferred from homology"/>
<dbReference type="InterPro" id="IPR029063">
    <property type="entry name" value="SAM-dependent_MTases_sf"/>
</dbReference>
<dbReference type="PRINTS" id="PR00506">
    <property type="entry name" value="D21N6MTFRASE"/>
</dbReference>
<dbReference type="RefSeq" id="WP_036434253.1">
    <property type="nucleotide sequence ID" value="NZ_LR215039.1"/>
</dbReference>
<reference evidence="6 7" key="1">
    <citation type="submission" date="2019-01" db="EMBL/GenBank/DDBJ databases">
        <authorList>
            <consortium name="Pathogen Informatics"/>
        </authorList>
    </citation>
    <scope>NUCLEOTIDE SEQUENCE [LARGE SCALE GENOMIC DNA]</scope>
    <source>
        <strain evidence="6 7">NCTC10179</strain>
    </source>
</reference>
<gene>
    <name evidence="6" type="ORF">NCTC10179_00689</name>
</gene>
<dbReference type="REBASE" id="298093">
    <property type="entry name" value="M.Mco10179ORF689P"/>
</dbReference>
<protein>
    <submittedName>
        <fullName evidence="6">C-terminal truncated Type III restriction-modification system: methylase</fullName>
    </submittedName>
</protein>
<dbReference type="GO" id="GO:0008170">
    <property type="term" value="F:N-methyltransferase activity"/>
    <property type="evidence" value="ECO:0007669"/>
    <property type="project" value="InterPro"/>
</dbReference>
<dbReference type="GO" id="GO:0003677">
    <property type="term" value="F:DNA binding"/>
    <property type="evidence" value="ECO:0007669"/>
    <property type="project" value="InterPro"/>
</dbReference>
<evidence type="ECO:0000259" key="5">
    <source>
        <dbReference type="Pfam" id="PF01555"/>
    </source>
</evidence>
<dbReference type="InterPro" id="IPR002941">
    <property type="entry name" value="DNA_methylase_N4/N6"/>
</dbReference>
<evidence type="ECO:0000313" key="6">
    <source>
        <dbReference type="EMBL" id="VEU76503.1"/>
    </source>
</evidence>
<dbReference type="PIRSF" id="PIRSF015855">
    <property type="entry name" value="TypeIII_Mtase_mKpnI"/>
    <property type="match status" value="1"/>
</dbReference>
<feature type="domain" description="DNA methylase N-4/N-6" evidence="5">
    <location>
        <begin position="128"/>
        <end position="445"/>
    </location>
</feature>
<evidence type="ECO:0000256" key="2">
    <source>
        <dbReference type="ARBA" id="ARBA00022603"/>
    </source>
</evidence>
<dbReference type="SUPFAM" id="SSF53335">
    <property type="entry name" value="S-adenosyl-L-methionine-dependent methyltransferases"/>
    <property type="match status" value="1"/>
</dbReference>
<dbReference type="SMR" id="A0A449B7D9"/>
<evidence type="ECO:0000313" key="7">
    <source>
        <dbReference type="Proteomes" id="UP000289497"/>
    </source>
</evidence>
<dbReference type="Gene3D" id="3.40.50.150">
    <property type="entry name" value="Vaccinia Virus protein VP39"/>
    <property type="match status" value="1"/>
</dbReference>
<dbReference type="Proteomes" id="UP000289497">
    <property type="component" value="Chromosome"/>
</dbReference>
<dbReference type="InterPro" id="IPR002295">
    <property type="entry name" value="N4/N6-MTase_EcoPI_Mod-like"/>
</dbReference>
<name>A0A449B7D9_9BACT</name>
<evidence type="ECO:0000256" key="3">
    <source>
        <dbReference type="ARBA" id="ARBA00022679"/>
    </source>
</evidence>
<keyword evidence="3" id="KW-0808">Transferase</keyword>
<dbReference type="GO" id="GO:0032259">
    <property type="term" value="P:methylation"/>
    <property type="evidence" value="ECO:0007669"/>
    <property type="project" value="UniProtKB-KW"/>
</dbReference>
<dbReference type="EMBL" id="LR215039">
    <property type="protein sequence ID" value="VEU76503.1"/>
    <property type="molecule type" value="Genomic_DNA"/>
</dbReference>
<dbReference type="AlphaFoldDB" id="A0A449B7D9"/>
<evidence type="ECO:0000256" key="4">
    <source>
        <dbReference type="ARBA" id="ARBA00022691"/>
    </source>
</evidence>